<feature type="transmembrane region" description="Helical" evidence="1">
    <location>
        <begin position="6"/>
        <end position="29"/>
    </location>
</feature>
<dbReference type="SUPFAM" id="SSF53335">
    <property type="entry name" value="S-adenosyl-L-methionine-dependent methyltransferases"/>
    <property type="match status" value="1"/>
</dbReference>
<sequence length="257" mass="30032">MIVVSFFQYVFTYLFFLILGLIVLSFLFLKYSKKSQELWFFWFYLKFVGPKLDQWFATDKNELFNELREQKSSDPELRKKGDGVLRVVEIGIGSGSNLEFYPDNTRLIAVDPSTYFQKNFHEKKQNFPNIILENFFLCDAEAMTEIEDNSIDAVVSTHVLCSVDDIRGILQEVFRVLTPGGKFYFLEHVGYPLDSWKFRVQQLVQPVWEVYLFGCQLTRNISQDIDNIGFSHLSHRISYNSDVLFILRPHVVGIATK</sequence>
<dbReference type="GeneID" id="106472946"/>
<dbReference type="PANTHER" id="PTHR45036:SF1">
    <property type="entry name" value="METHYLTRANSFERASE LIKE 7A"/>
    <property type="match status" value="1"/>
</dbReference>
<dbReference type="InterPro" id="IPR013216">
    <property type="entry name" value="Methyltransf_11"/>
</dbReference>
<dbReference type="Proteomes" id="UP000694941">
    <property type="component" value="Unplaced"/>
</dbReference>
<dbReference type="Pfam" id="PF08241">
    <property type="entry name" value="Methyltransf_11"/>
    <property type="match status" value="1"/>
</dbReference>
<dbReference type="CDD" id="cd02440">
    <property type="entry name" value="AdoMet_MTases"/>
    <property type="match status" value="1"/>
</dbReference>
<keyword evidence="1" id="KW-0812">Transmembrane</keyword>
<keyword evidence="3" id="KW-1185">Reference proteome</keyword>
<proteinExistence type="predicted"/>
<evidence type="ECO:0000259" key="2">
    <source>
        <dbReference type="Pfam" id="PF08241"/>
    </source>
</evidence>
<dbReference type="RefSeq" id="XP_013789070.1">
    <property type="nucleotide sequence ID" value="XM_013933616.2"/>
</dbReference>
<protein>
    <submittedName>
        <fullName evidence="4">Methyltransferase-like protein 7A</fullName>
    </submittedName>
</protein>
<dbReference type="Gene3D" id="3.40.50.150">
    <property type="entry name" value="Vaccinia Virus protein VP39"/>
    <property type="match status" value="1"/>
</dbReference>
<evidence type="ECO:0000313" key="3">
    <source>
        <dbReference type="Proteomes" id="UP000694941"/>
    </source>
</evidence>
<dbReference type="InterPro" id="IPR029063">
    <property type="entry name" value="SAM-dependent_MTases_sf"/>
</dbReference>
<feature type="domain" description="Methyltransferase type 11" evidence="2">
    <location>
        <begin position="88"/>
        <end position="185"/>
    </location>
</feature>
<keyword evidence="1" id="KW-1133">Transmembrane helix</keyword>
<name>A0ABM1BUS0_LIMPO</name>
<dbReference type="PANTHER" id="PTHR45036">
    <property type="entry name" value="METHYLTRANSFERASE LIKE 7B"/>
    <property type="match status" value="1"/>
</dbReference>
<evidence type="ECO:0000256" key="1">
    <source>
        <dbReference type="SAM" id="Phobius"/>
    </source>
</evidence>
<evidence type="ECO:0000313" key="4">
    <source>
        <dbReference type="RefSeq" id="XP_013789070.1"/>
    </source>
</evidence>
<reference evidence="4" key="1">
    <citation type="submission" date="2025-08" db="UniProtKB">
        <authorList>
            <consortium name="RefSeq"/>
        </authorList>
    </citation>
    <scope>IDENTIFICATION</scope>
    <source>
        <tissue evidence="4">Muscle</tissue>
    </source>
</reference>
<gene>
    <name evidence="4" type="primary">LOC106472946</name>
</gene>
<dbReference type="InterPro" id="IPR052356">
    <property type="entry name" value="Thiol_S-MT"/>
</dbReference>
<organism evidence="3 4">
    <name type="scientific">Limulus polyphemus</name>
    <name type="common">Atlantic horseshoe crab</name>
    <dbReference type="NCBI Taxonomy" id="6850"/>
    <lineage>
        <taxon>Eukaryota</taxon>
        <taxon>Metazoa</taxon>
        <taxon>Ecdysozoa</taxon>
        <taxon>Arthropoda</taxon>
        <taxon>Chelicerata</taxon>
        <taxon>Merostomata</taxon>
        <taxon>Xiphosura</taxon>
        <taxon>Limulidae</taxon>
        <taxon>Limulus</taxon>
    </lineage>
</organism>
<accession>A0ABM1BUS0</accession>
<keyword evidence="1" id="KW-0472">Membrane</keyword>